<dbReference type="HOGENOM" id="CLU_005247_0_0_1"/>
<organism evidence="2 3">
    <name type="scientific">Hapsidospora chrysogenum (strain ATCC 11550 / CBS 779.69 / DSM 880 / IAM 14645 / JCM 23072 / IMI 49137)</name>
    <name type="common">Acremonium chrysogenum</name>
    <dbReference type="NCBI Taxonomy" id="857340"/>
    <lineage>
        <taxon>Eukaryota</taxon>
        <taxon>Fungi</taxon>
        <taxon>Dikarya</taxon>
        <taxon>Ascomycota</taxon>
        <taxon>Pezizomycotina</taxon>
        <taxon>Sordariomycetes</taxon>
        <taxon>Hypocreomycetidae</taxon>
        <taxon>Hypocreales</taxon>
        <taxon>Bionectriaceae</taxon>
        <taxon>Hapsidospora</taxon>
    </lineage>
</organism>
<accession>A0A086T9L5</accession>
<reference evidence="3" key="1">
    <citation type="journal article" date="2014" name="Genome Announc.">
        <title>Genome sequence and annotation of Acremonium chrysogenum, producer of the beta-lactam antibiotic cephalosporin C.</title>
        <authorList>
            <person name="Terfehr D."/>
            <person name="Dahlmann T.A."/>
            <person name="Specht T."/>
            <person name="Zadra I."/>
            <person name="Kuernsteiner H."/>
            <person name="Kueck U."/>
        </authorList>
    </citation>
    <scope>NUCLEOTIDE SEQUENCE [LARGE SCALE GENOMIC DNA]</scope>
    <source>
        <strain evidence="3">ATCC 11550 / CBS 779.69 / DSM 880 / IAM 14645 / JCM 23072 / IMI 49137</strain>
    </source>
</reference>
<name>A0A086T9L5_HAPC1</name>
<evidence type="ECO:0000313" key="3">
    <source>
        <dbReference type="Proteomes" id="UP000029964"/>
    </source>
</evidence>
<comment type="caution">
    <text evidence="2">The sequence shown here is derived from an EMBL/GenBank/DDBJ whole genome shotgun (WGS) entry which is preliminary data.</text>
</comment>
<feature type="compositionally biased region" description="Polar residues" evidence="1">
    <location>
        <begin position="153"/>
        <end position="164"/>
    </location>
</feature>
<gene>
    <name evidence="2" type="ORF">ACRE_032110</name>
</gene>
<dbReference type="OrthoDB" id="410701at2759"/>
<dbReference type="STRING" id="857340.A0A086T9L5"/>
<sequence>MLQSAVWKLGQKQRMLLPLATPVVCLAFRRPISHTNYRLGASSEAAAAAGGQTCESDTNNYDDFPDKFASRRTTGGYDKASAARGSRRSTRRVGDALFTSTGRLSDNIDPGLFDDGTPHGPSYPWPVLQPSEDGTASNGDPVEEKPLGFLPRRSSTGDLDQSQNKSRENELDDFLGSLNPAQTRPVQRRTGLGKYFSDTRTNVLIDRTLSDVPGRDAFREKLASMRTMRLFVVILQFMIRRDILRTGEDRHLLDLLPKGAQRRRLIKMLASNGYSRGELDQIIHILKAETDQQRCERFLEARCHKPIWLFHFVIRPSADIRRITTFGDLLDYCERTYDGRREWGEDEIPKRTPMRNMTTENFCATIKYLAIQSMILDGRLLVRVSELVAQYIKNMSRWNLHPRKIFHAQCFLFNSALRSFVPSQKSLPPTWYRPMRYYWEAQRNLLSVSASLERQLVISKSGFRAVREVLAGLNKDAAEVRNSMRHAHTWPPYLKVGDGIDEMTDPEDNWSRSVSGGTLQQEAGYSLEQQDLVLDVLQGRAPDGTPTIQQRIVRPPSHKMGIWEATIRATRNPEEAWSRFLSPPEPGMVPGVQEYGAMFSKLCQRAADPDMNLRPGDRAFSFPIWEDPNLSEFEKSRLRPPSVEKLYSLMRDEGIRPSGACLEILVANAPTRETGHKYLLESSEWTRPLLYQPKAKHLREVRTSLVMAYVRLLCNLDVVPGRHLLRAIQICDRRFEDDDGSRVWAPYAWGLILRALCNKTGPKGHLLSQTPTSLYTQVRTYLQVADRIQRSSSIRIPTVIQFGKCLRKGVARALGSHLRDMETQNTAQHSPMRLLYDIGFRETHADQLERLRINSRAENRWLVLLRTGSDMLEGMIEKLLHREADTNKIIRCHEVESLERMAAREDPVRAGDAYEIMATYAYLGDYERMASFLEWLVGEWARPGILEHLEGYEEIPGFANFNDALCIFRRYAEPMLPEERVEGLRAYIMGARLVWTWPDDKVLEAFCEAQDLYDDTSYRMLSYVLEWTRYRQACDRGEDAATLLRPGLAPPEMWPQGFVRTYSEEKEQRPRPEVVAPNPVLDL</sequence>
<feature type="region of interest" description="Disordered" evidence="1">
    <location>
        <begin position="1063"/>
        <end position="1083"/>
    </location>
</feature>
<evidence type="ECO:0000313" key="2">
    <source>
        <dbReference type="EMBL" id="KFH46047.1"/>
    </source>
</evidence>
<protein>
    <submittedName>
        <fullName evidence="2">Uncharacterized protein</fullName>
    </submittedName>
</protein>
<dbReference type="EMBL" id="JPKY01000024">
    <property type="protein sequence ID" value="KFH46047.1"/>
    <property type="molecule type" value="Genomic_DNA"/>
</dbReference>
<evidence type="ECO:0000256" key="1">
    <source>
        <dbReference type="SAM" id="MobiDB-lite"/>
    </source>
</evidence>
<keyword evidence="3" id="KW-1185">Reference proteome</keyword>
<dbReference type="Proteomes" id="UP000029964">
    <property type="component" value="Unassembled WGS sequence"/>
</dbReference>
<dbReference type="AlphaFoldDB" id="A0A086T9L5"/>
<feature type="region of interest" description="Disordered" evidence="1">
    <location>
        <begin position="69"/>
        <end position="168"/>
    </location>
</feature>
<feature type="compositionally biased region" description="Basic and acidic residues" evidence="1">
    <location>
        <begin position="1063"/>
        <end position="1072"/>
    </location>
</feature>
<proteinExistence type="predicted"/>